<evidence type="ECO:0000256" key="1">
    <source>
        <dbReference type="SAM" id="MobiDB-lite"/>
    </source>
</evidence>
<sequence length="291" mass="31960">MVQSNIILGATALISSMSSVALAFPVKEKGYDHMALEASLNNAGEDNKKLNARAEGEQAFSSAETLTRTDSMAALENLSNKYDNASTDQKLVDIASTFDHDHDHKHFDLDDYIIMAIKEHIKQHQAQQATAQAQRAQSAQAAQASKLNARDETSSSDSESTDSDSAATFDHDHKHFDLDDYIIMVIKDSIKQHQAQQAAAQAQRIQTSQATQASKLNARDETSSSDSESAEVDSAATFDHDHKHFDLDDYIILMIKESIKQHQAQHQAQVAAQQAQKASQQAQAVNLKLLL</sequence>
<proteinExistence type="predicted"/>
<organism evidence="3 4">
    <name type="scientific">Magnusiomyces paraingens</name>
    <dbReference type="NCBI Taxonomy" id="2606893"/>
    <lineage>
        <taxon>Eukaryota</taxon>
        <taxon>Fungi</taxon>
        <taxon>Dikarya</taxon>
        <taxon>Ascomycota</taxon>
        <taxon>Saccharomycotina</taxon>
        <taxon>Dipodascomycetes</taxon>
        <taxon>Dipodascales</taxon>
        <taxon>Dipodascaceae</taxon>
        <taxon>Magnusiomyces</taxon>
    </lineage>
</organism>
<feature type="compositionally biased region" description="Low complexity" evidence="1">
    <location>
        <begin position="201"/>
        <end position="213"/>
    </location>
</feature>
<evidence type="ECO:0000313" key="4">
    <source>
        <dbReference type="Proteomes" id="UP000398389"/>
    </source>
</evidence>
<accession>A0A5E8B4Y1</accession>
<name>A0A5E8B4Y1_9ASCO</name>
<feature type="signal peptide" evidence="2">
    <location>
        <begin position="1"/>
        <end position="23"/>
    </location>
</feature>
<feature type="compositionally biased region" description="Low complexity" evidence="1">
    <location>
        <begin position="224"/>
        <end position="235"/>
    </location>
</feature>
<dbReference type="RefSeq" id="XP_031851903.1">
    <property type="nucleotide sequence ID" value="XM_031996012.1"/>
</dbReference>
<dbReference type="Proteomes" id="UP000398389">
    <property type="component" value="Unassembled WGS sequence"/>
</dbReference>
<dbReference type="GeneID" id="43580112"/>
<feature type="region of interest" description="Disordered" evidence="1">
    <location>
        <begin position="125"/>
        <end position="170"/>
    </location>
</feature>
<feature type="chain" id="PRO_5022939232" evidence="2">
    <location>
        <begin position="24"/>
        <end position="291"/>
    </location>
</feature>
<keyword evidence="2" id="KW-0732">Signal</keyword>
<feature type="compositionally biased region" description="Low complexity" evidence="1">
    <location>
        <begin position="125"/>
        <end position="144"/>
    </location>
</feature>
<keyword evidence="4" id="KW-1185">Reference proteome</keyword>
<gene>
    <name evidence="3" type="ORF">SAPINGB_P001289</name>
</gene>
<dbReference type="EMBL" id="CABVLU010000001">
    <property type="protein sequence ID" value="VVT46590.1"/>
    <property type="molecule type" value="Genomic_DNA"/>
</dbReference>
<protein>
    <submittedName>
        <fullName evidence="3">Uncharacterized protein</fullName>
    </submittedName>
</protein>
<feature type="region of interest" description="Disordered" evidence="1">
    <location>
        <begin position="201"/>
        <end position="235"/>
    </location>
</feature>
<evidence type="ECO:0000256" key="2">
    <source>
        <dbReference type="SAM" id="SignalP"/>
    </source>
</evidence>
<reference evidence="3 4" key="1">
    <citation type="submission" date="2019-09" db="EMBL/GenBank/DDBJ databases">
        <authorList>
            <person name="Brejova B."/>
        </authorList>
    </citation>
    <scope>NUCLEOTIDE SEQUENCE [LARGE SCALE GENOMIC DNA]</scope>
</reference>
<evidence type="ECO:0000313" key="3">
    <source>
        <dbReference type="EMBL" id="VVT46590.1"/>
    </source>
</evidence>
<dbReference type="AlphaFoldDB" id="A0A5E8B4Y1"/>